<dbReference type="SMART" id="SM00676">
    <property type="entry name" value="DM10"/>
    <property type="match status" value="3"/>
</dbReference>
<dbReference type="InterPro" id="IPR040193">
    <property type="entry name" value="EFHC1/EFHC2/EFHB"/>
</dbReference>
<protein>
    <submittedName>
        <fullName evidence="7">EFHC1</fullName>
    </submittedName>
</protein>
<dbReference type="PANTHER" id="PTHR12086">
    <property type="entry name" value="EF-HAND DOMAIN C-TERMINAL CONTAINING PROTEIN"/>
    <property type="match status" value="1"/>
</dbReference>
<dbReference type="Gene3D" id="2.30.29.170">
    <property type="match status" value="3"/>
</dbReference>
<dbReference type="OrthoDB" id="10255210at2759"/>
<accession>A0A7R8CNI0</accession>
<evidence type="ECO:0000256" key="2">
    <source>
        <dbReference type="ARBA" id="ARBA00022490"/>
    </source>
</evidence>
<dbReference type="PROSITE" id="PS51336">
    <property type="entry name" value="DM10"/>
    <property type="match status" value="3"/>
</dbReference>
<evidence type="ECO:0000256" key="4">
    <source>
        <dbReference type="ARBA" id="ARBA00023212"/>
    </source>
</evidence>
<evidence type="ECO:0000256" key="3">
    <source>
        <dbReference type="ARBA" id="ARBA00022737"/>
    </source>
</evidence>
<keyword evidence="4" id="KW-0206">Cytoskeleton</keyword>
<feature type="domain" description="DM10" evidence="6">
    <location>
        <begin position="134"/>
        <end position="243"/>
    </location>
</feature>
<dbReference type="FunFam" id="2.30.29.170:FF:000002">
    <property type="entry name" value="EF-hand domain (C-terminal) containing 1"/>
    <property type="match status" value="1"/>
</dbReference>
<feature type="domain" description="DM10" evidence="6">
    <location>
        <begin position="467"/>
        <end position="568"/>
    </location>
</feature>
<gene>
    <name evidence="7" type="ORF">LSAA_6139</name>
</gene>
<feature type="domain" description="DM10" evidence="6">
    <location>
        <begin position="288"/>
        <end position="406"/>
    </location>
</feature>
<name>A0A7R8CNI0_LEPSM</name>
<keyword evidence="8" id="KW-1185">Reference proteome</keyword>
<evidence type="ECO:0000259" key="6">
    <source>
        <dbReference type="PROSITE" id="PS51336"/>
    </source>
</evidence>
<reference evidence="7" key="1">
    <citation type="submission" date="2021-02" db="EMBL/GenBank/DDBJ databases">
        <authorList>
            <person name="Bekaert M."/>
        </authorList>
    </citation>
    <scope>NUCLEOTIDE SEQUENCE</scope>
    <source>
        <strain evidence="7">IoA-00</strain>
    </source>
</reference>
<comment type="subcellular location">
    <subcellularLocation>
        <location evidence="1">Cytoplasm</location>
        <location evidence="1">Cytoskeleton</location>
        <location evidence="1">Cilium axoneme</location>
    </subcellularLocation>
</comment>
<dbReference type="EMBL" id="HG994581">
    <property type="protein sequence ID" value="CAF2874732.1"/>
    <property type="molecule type" value="Genomic_DNA"/>
</dbReference>
<evidence type="ECO:0000256" key="1">
    <source>
        <dbReference type="ARBA" id="ARBA00004430"/>
    </source>
</evidence>
<keyword evidence="3" id="KW-0677">Repeat</keyword>
<organism evidence="7 8">
    <name type="scientific">Lepeophtheirus salmonis</name>
    <name type="common">Salmon louse</name>
    <name type="synonym">Caligus salmonis</name>
    <dbReference type="NCBI Taxonomy" id="72036"/>
    <lineage>
        <taxon>Eukaryota</taxon>
        <taxon>Metazoa</taxon>
        <taxon>Ecdysozoa</taxon>
        <taxon>Arthropoda</taxon>
        <taxon>Crustacea</taxon>
        <taxon>Multicrustacea</taxon>
        <taxon>Hexanauplia</taxon>
        <taxon>Copepoda</taxon>
        <taxon>Siphonostomatoida</taxon>
        <taxon>Caligidae</taxon>
        <taxon>Lepeophtheirus</taxon>
    </lineage>
</organism>
<dbReference type="Proteomes" id="UP000675881">
    <property type="component" value="Chromosome 2"/>
</dbReference>
<proteinExistence type="predicted"/>
<dbReference type="GO" id="GO:0005930">
    <property type="term" value="C:axoneme"/>
    <property type="evidence" value="ECO:0007669"/>
    <property type="project" value="UniProtKB-SubCell"/>
</dbReference>
<dbReference type="FunFam" id="2.30.29.170:FF:000004">
    <property type="entry name" value="EF-hand domain containing 2"/>
    <property type="match status" value="1"/>
</dbReference>
<evidence type="ECO:0000313" key="8">
    <source>
        <dbReference type="Proteomes" id="UP000675881"/>
    </source>
</evidence>
<sequence>MRERQDIIRPILPGRDYKYGNVRVIFIIYIVLLFFLPKIRVSVSSNALAFTVLQIKHSLNFHKCQTLKFFNGIPVQKEPTQGIGGERLLKSLILTNRDDIEEIKYETNGLDSDRDGQTREKAPPPFIPKFCFLDKKILRFFAYFEESVTLDGKTNIKRIRYVEIHYYLVDDTISVLEPKLQNSGLNQGTILKRHRIPRTDGDEWENFWHWTDFNLGTKPIFYSKEYVITNCDKFTRLYLEEEGVKVEPFLEAPKDSYVNNRHKIDYPNKNINKLIITSPKLNRYIKNDLEVLRFYATSRLPSYPLGQKENQKYIIYFYLSDHSIEIRENRNTLDSKEPFGKFLSRKCIQKHFDGHKFECMPSENRSSRTFYSPEDFQIGEEIEILKKRFYIYDVDAYTSKFYRDKYGIKMSMNQTNTKNNPNGKKVMTNYPPRTGVQIGTPEDTLQNCVRLIPKPPKKDIKNIIDNLGKTLRFEGILHSAWPSDTKRKFVFTYYLSDNTVSIFEFCPPNSGRKSGKYLERTRLIKTQKKIDGEVDYYNLSDFYIGARLNIYTRQFEITDADKRILQFI</sequence>
<evidence type="ECO:0000313" key="7">
    <source>
        <dbReference type="EMBL" id="CAF2874732.1"/>
    </source>
</evidence>
<dbReference type="Pfam" id="PF06565">
    <property type="entry name" value="DM10_dom"/>
    <property type="match status" value="3"/>
</dbReference>
<evidence type="ECO:0000256" key="5">
    <source>
        <dbReference type="ARBA" id="ARBA00023273"/>
    </source>
</evidence>
<keyword evidence="2" id="KW-0963">Cytoplasm</keyword>
<dbReference type="AlphaFoldDB" id="A0A7R8CNI0"/>
<dbReference type="InterPro" id="IPR006602">
    <property type="entry name" value="DM10_dom"/>
</dbReference>
<keyword evidence="5" id="KW-0966">Cell projection</keyword>